<feature type="domain" description="Signal transduction histidine kinase internal region" evidence="3">
    <location>
        <begin position="171"/>
        <end position="247"/>
    </location>
</feature>
<dbReference type="GO" id="GO:0016020">
    <property type="term" value="C:membrane"/>
    <property type="evidence" value="ECO:0007669"/>
    <property type="project" value="InterPro"/>
</dbReference>
<feature type="transmembrane region" description="Helical" evidence="2">
    <location>
        <begin position="129"/>
        <end position="148"/>
    </location>
</feature>
<accession>A0A2D0N9W0</accession>
<evidence type="ECO:0000313" key="5">
    <source>
        <dbReference type="Proteomes" id="UP000223913"/>
    </source>
</evidence>
<name>A0A2D0N9W0_FLAN2</name>
<dbReference type="Proteomes" id="UP000223913">
    <property type="component" value="Unassembled WGS sequence"/>
</dbReference>
<keyword evidence="2" id="KW-0812">Transmembrane</keyword>
<evidence type="ECO:0000313" key="4">
    <source>
        <dbReference type="EMBL" id="PHN05267.1"/>
    </source>
</evidence>
<feature type="transmembrane region" description="Helical" evidence="2">
    <location>
        <begin position="65"/>
        <end position="84"/>
    </location>
</feature>
<protein>
    <recommendedName>
        <fullName evidence="3">Signal transduction histidine kinase internal region domain-containing protein</fullName>
    </recommendedName>
</protein>
<reference evidence="4 5" key="1">
    <citation type="submission" date="2017-10" db="EMBL/GenBank/DDBJ databases">
        <title>The draft genome sequence of Lewinella nigricans NBRC 102662.</title>
        <authorList>
            <person name="Wang K."/>
        </authorList>
    </citation>
    <scope>NUCLEOTIDE SEQUENCE [LARGE SCALE GENOMIC DNA]</scope>
    <source>
        <strain evidence="4 5">NBRC 102662</strain>
    </source>
</reference>
<keyword evidence="5" id="KW-1185">Reference proteome</keyword>
<dbReference type="AlphaFoldDB" id="A0A2D0N9W0"/>
<comment type="caution">
    <text evidence="4">The sequence shown here is derived from an EMBL/GenBank/DDBJ whole genome shotgun (WGS) entry which is preliminary data.</text>
</comment>
<dbReference type="PANTHER" id="PTHR34220">
    <property type="entry name" value="SENSOR HISTIDINE KINASE YPDA"/>
    <property type="match status" value="1"/>
</dbReference>
<keyword evidence="1" id="KW-0175">Coiled coil</keyword>
<feature type="transmembrane region" description="Helical" evidence="2">
    <location>
        <begin position="90"/>
        <end position="108"/>
    </location>
</feature>
<evidence type="ECO:0000256" key="1">
    <source>
        <dbReference type="SAM" id="Coils"/>
    </source>
</evidence>
<keyword evidence="2" id="KW-1133">Transmembrane helix</keyword>
<dbReference type="GO" id="GO:0000155">
    <property type="term" value="F:phosphorelay sensor kinase activity"/>
    <property type="evidence" value="ECO:0007669"/>
    <property type="project" value="InterPro"/>
</dbReference>
<feature type="transmembrane region" description="Helical" evidence="2">
    <location>
        <begin position="28"/>
        <end position="53"/>
    </location>
</feature>
<dbReference type="InterPro" id="IPR050640">
    <property type="entry name" value="Bact_2-comp_sensor_kinase"/>
</dbReference>
<dbReference type="OrthoDB" id="9809908at2"/>
<evidence type="ECO:0000256" key="2">
    <source>
        <dbReference type="SAM" id="Phobius"/>
    </source>
</evidence>
<organism evidence="4 5">
    <name type="scientific">Flavilitoribacter nigricans (strain ATCC 23147 / DSM 23189 / NBRC 102662 / NCIMB 1420 / SS-2)</name>
    <name type="common">Lewinella nigricans</name>
    <dbReference type="NCBI Taxonomy" id="1122177"/>
    <lineage>
        <taxon>Bacteria</taxon>
        <taxon>Pseudomonadati</taxon>
        <taxon>Bacteroidota</taxon>
        <taxon>Saprospiria</taxon>
        <taxon>Saprospirales</taxon>
        <taxon>Lewinellaceae</taxon>
        <taxon>Flavilitoribacter</taxon>
    </lineage>
</organism>
<keyword evidence="2" id="KW-0472">Membrane</keyword>
<dbReference type="RefSeq" id="WP_099151319.1">
    <property type="nucleotide sequence ID" value="NZ_PDUD01000022.1"/>
</dbReference>
<proteinExistence type="predicted"/>
<dbReference type="EMBL" id="PDUD01000022">
    <property type="protein sequence ID" value="PHN05267.1"/>
    <property type="molecule type" value="Genomic_DNA"/>
</dbReference>
<dbReference type="Pfam" id="PF06580">
    <property type="entry name" value="His_kinase"/>
    <property type="match status" value="1"/>
</dbReference>
<evidence type="ECO:0000259" key="3">
    <source>
        <dbReference type="Pfam" id="PF06580"/>
    </source>
</evidence>
<gene>
    <name evidence="4" type="ORF">CRP01_17265</name>
</gene>
<dbReference type="PANTHER" id="PTHR34220:SF7">
    <property type="entry name" value="SENSOR HISTIDINE KINASE YPDA"/>
    <property type="match status" value="1"/>
</dbReference>
<dbReference type="InterPro" id="IPR010559">
    <property type="entry name" value="Sig_transdc_His_kin_internal"/>
</dbReference>
<feature type="coiled-coil region" evidence="1">
    <location>
        <begin position="152"/>
        <end position="179"/>
    </location>
</feature>
<sequence>MTGITVFKCPDGRRAYRLYSSLMEGRPYLHWGVHLGIWLFGGLGFSLVFIRFLPIELSILRTLPNLALLAVLFYGNNWLVRHFFIPKNYVVYFSWAALLLVVVTLVRAKVNFQYIDYRMDFLPQNNLRGLQSAALISNLGLMFVGIIYELSRHRAEVEKKALAALAKQQEAQLQYLRAQINPHFLFNTLNNIYSLATVRSEQTAPMVLQLSELLRYVTYESQLDRVSLTSEVRQIERFIELFRMRSETPLDIRLQYPAFPTDFTIEPMMLIPLVENCFKHCDFDTNDDAFVRIELEADDQRLRFLTVNSKNDQLQQKDKVGGVGLENIRQRLALKYPQRHSLRVENQDRTFSVEMQLQRS</sequence>